<dbReference type="EMBL" id="JAVXUP010000580">
    <property type="protein sequence ID" value="KAK3024821.1"/>
    <property type="molecule type" value="Genomic_DNA"/>
</dbReference>
<gene>
    <name evidence="2" type="ORF">RJ639_042826</name>
</gene>
<keyword evidence="3" id="KW-1185">Reference proteome</keyword>
<sequence length="328" mass="37662">MTKRLTGGMPHALMLELVGLRLRDEATVAVESPEERKWRQLLPGQEKGCCSESWRYRPGVGQMRSRLYSVTWQVIQDPAPYQAEQYQGGDNISPVCDPPDDKMCTKAVLYVYGLENGDKCSRSERRQLLFMPLNGVTRSHLEPNQGTRHSSLARTVKTPRDRRDSKQYCHFDNEHGHLMEDCKLLKLKIKIHAERLFENFIMDSDGAQSARHELLGNKMKVLLRIPQSSTRSEYFKWTAADGDDVDLSNKQEFTVVMKNPVQARMFTATERIGQMGSNMLALIFRIGVKWVLKSQELYSLDLKQKGKKKKLWKPQLIKDKSTLGKTTT</sequence>
<organism evidence="2 3">
    <name type="scientific">Escallonia herrerae</name>
    <dbReference type="NCBI Taxonomy" id="1293975"/>
    <lineage>
        <taxon>Eukaryota</taxon>
        <taxon>Viridiplantae</taxon>
        <taxon>Streptophyta</taxon>
        <taxon>Embryophyta</taxon>
        <taxon>Tracheophyta</taxon>
        <taxon>Spermatophyta</taxon>
        <taxon>Magnoliopsida</taxon>
        <taxon>eudicotyledons</taxon>
        <taxon>Gunneridae</taxon>
        <taxon>Pentapetalae</taxon>
        <taxon>asterids</taxon>
        <taxon>campanulids</taxon>
        <taxon>Escalloniales</taxon>
        <taxon>Escalloniaceae</taxon>
        <taxon>Escallonia</taxon>
    </lineage>
</organism>
<name>A0AA88WBV8_9ASTE</name>
<accession>A0AA88WBV8</accession>
<feature type="compositionally biased region" description="Polar residues" evidence="1">
    <location>
        <begin position="142"/>
        <end position="153"/>
    </location>
</feature>
<evidence type="ECO:0000313" key="2">
    <source>
        <dbReference type="EMBL" id="KAK3024821.1"/>
    </source>
</evidence>
<protein>
    <submittedName>
        <fullName evidence="2">Uncharacterized protein</fullName>
    </submittedName>
</protein>
<evidence type="ECO:0000256" key="1">
    <source>
        <dbReference type="SAM" id="MobiDB-lite"/>
    </source>
</evidence>
<reference evidence="2" key="1">
    <citation type="submission" date="2022-12" db="EMBL/GenBank/DDBJ databases">
        <title>Draft genome assemblies for two species of Escallonia (Escalloniales).</title>
        <authorList>
            <person name="Chanderbali A."/>
            <person name="Dervinis C."/>
            <person name="Anghel I."/>
            <person name="Soltis D."/>
            <person name="Soltis P."/>
            <person name="Zapata F."/>
        </authorList>
    </citation>
    <scope>NUCLEOTIDE SEQUENCE</scope>
    <source>
        <strain evidence="2">UCBG64.0493</strain>
        <tissue evidence="2">Leaf</tissue>
    </source>
</reference>
<dbReference type="AlphaFoldDB" id="A0AA88WBV8"/>
<evidence type="ECO:0000313" key="3">
    <source>
        <dbReference type="Proteomes" id="UP001188597"/>
    </source>
</evidence>
<comment type="caution">
    <text evidence="2">The sequence shown here is derived from an EMBL/GenBank/DDBJ whole genome shotgun (WGS) entry which is preliminary data.</text>
</comment>
<proteinExistence type="predicted"/>
<feature type="region of interest" description="Disordered" evidence="1">
    <location>
        <begin position="139"/>
        <end position="164"/>
    </location>
</feature>
<dbReference type="Proteomes" id="UP001188597">
    <property type="component" value="Unassembled WGS sequence"/>
</dbReference>